<keyword evidence="2" id="KW-1185">Reference proteome</keyword>
<evidence type="ECO:0000313" key="1">
    <source>
        <dbReference type="EMBL" id="GEP68975.1"/>
    </source>
</evidence>
<evidence type="ECO:0000313" key="2">
    <source>
        <dbReference type="Proteomes" id="UP000321798"/>
    </source>
</evidence>
<dbReference type="OrthoDB" id="5147098at2"/>
<reference evidence="1 2" key="1">
    <citation type="submission" date="2019-07" db="EMBL/GenBank/DDBJ databases">
        <title>Whole genome shotgun sequence of Cellulomonas soli NBRC 109434.</title>
        <authorList>
            <person name="Hosoyama A."/>
            <person name="Uohara A."/>
            <person name="Ohji S."/>
            <person name="Ichikawa N."/>
        </authorList>
    </citation>
    <scope>NUCLEOTIDE SEQUENCE [LARGE SCALE GENOMIC DNA]</scope>
    <source>
        <strain evidence="1 2">NBRC 109434</strain>
    </source>
</reference>
<protein>
    <submittedName>
        <fullName evidence="1">Uncharacterized protein</fullName>
    </submittedName>
</protein>
<dbReference type="AlphaFoldDB" id="A0A512PCP0"/>
<proteinExistence type="predicted"/>
<gene>
    <name evidence="1" type="ORF">CSO01_16900</name>
</gene>
<comment type="caution">
    <text evidence="1">The sequence shown here is derived from an EMBL/GenBank/DDBJ whole genome shotgun (WGS) entry which is preliminary data.</text>
</comment>
<dbReference type="RefSeq" id="WP_146952748.1">
    <property type="nucleotide sequence ID" value="NZ_BAABBJ010000003.1"/>
</dbReference>
<accession>A0A512PCP0</accession>
<organism evidence="1 2">
    <name type="scientific">Cellulomonas soli</name>
    <dbReference type="NCBI Taxonomy" id="931535"/>
    <lineage>
        <taxon>Bacteria</taxon>
        <taxon>Bacillati</taxon>
        <taxon>Actinomycetota</taxon>
        <taxon>Actinomycetes</taxon>
        <taxon>Micrococcales</taxon>
        <taxon>Cellulomonadaceae</taxon>
        <taxon>Cellulomonas</taxon>
    </lineage>
</organism>
<dbReference type="Proteomes" id="UP000321798">
    <property type="component" value="Unassembled WGS sequence"/>
</dbReference>
<sequence>MVWVALCLTFLVPALVMMLFWSLFPTPDETPRWRTALAGRLDRLARRLRRERHVSIDPFLALHVQERLGAVADHVQELERDPHTWALAERVIASQLAYDQLLAEACRMAGVEVQPHAKGDPAERFREEVELASRGWAW</sequence>
<dbReference type="EMBL" id="BKAL01000005">
    <property type="protein sequence ID" value="GEP68975.1"/>
    <property type="molecule type" value="Genomic_DNA"/>
</dbReference>
<name>A0A512PCP0_9CELL</name>